<dbReference type="GO" id="GO:0030145">
    <property type="term" value="F:manganese ion binding"/>
    <property type="evidence" value="ECO:0007669"/>
    <property type="project" value="TreeGrafter"/>
</dbReference>
<dbReference type="PANTHER" id="PTHR43749">
    <property type="entry name" value="RNA-SPLICING LIGASE RTCB"/>
    <property type="match status" value="1"/>
</dbReference>
<feature type="binding site" evidence="10">
    <location>
        <begin position="302"/>
        <end position="305"/>
    </location>
    <ligand>
        <name>GMP</name>
        <dbReference type="ChEBI" id="CHEBI:58115"/>
    </ligand>
</feature>
<evidence type="ECO:0000256" key="8">
    <source>
        <dbReference type="ARBA" id="ARBA00047746"/>
    </source>
</evidence>
<evidence type="ECO:0000313" key="13">
    <source>
        <dbReference type="Proteomes" id="UP000298058"/>
    </source>
</evidence>
<dbReference type="Pfam" id="PF01139">
    <property type="entry name" value="RtcB"/>
    <property type="match status" value="1"/>
</dbReference>
<dbReference type="FunFam" id="3.90.1860.10:FF:000003">
    <property type="entry name" value="RNA-splicing ligase RtcB"/>
    <property type="match status" value="1"/>
</dbReference>
<protein>
    <recommendedName>
        <fullName evidence="1">3'-phosphate/5'-hydroxy nucleic acid ligase</fullName>
        <ecNumber evidence="1">6.5.1.8</ecNumber>
    </recommendedName>
</protein>
<keyword evidence="13" id="KW-1185">Reference proteome</keyword>
<organism evidence="12 13">
    <name type="scientific">Leptospira idonii</name>
    <dbReference type="NCBI Taxonomy" id="1193500"/>
    <lineage>
        <taxon>Bacteria</taxon>
        <taxon>Pseudomonadati</taxon>
        <taxon>Spirochaetota</taxon>
        <taxon>Spirochaetia</taxon>
        <taxon>Leptospirales</taxon>
        <taxon>Leptospiraceae</taxon>
        <taxon>Leptospira</taxon>
    </lineage>
</organism>
<keyword evidence="3 11" id="KW-0479">Metal-binding</keyword>
<keyword evidence="5" id="KW-0692">RNA repair</keyword>
<dbReference type="EC" id="6.5.1.8" evidence="1"/>
<evidence type="ECO:0000256" key="4">
    <source>
        <dbReference type="ARBA" id="ARBA00022741"/>
    </source>
</evidence>
<dbReference type="AlphaFoldDB" id="A0A4R9LWZ1"/>
<evidence type="ECO:0000256" key="10">
    <source>
        <dbReference type="PIRSR" id="PIRSR601233-2"/>
    </source>
</evidence>
<feature type="binding site" evidence="10">
    <location>
        <position position="309"/>
    </location>
    <ligand>
        <name>GMP</name>
        <dbReference type="ChEBI" id="CHEBI:58115"/>
    </ligand>
</feature>
<dbReference type="InterPro" id="IPR036025">
    <property type="entry name" value="RtcB-like_sf"/>
</dbReference>
<dbReference type="RefSeq" id="WP_135761452.1">
    <property type="nucleotide sequence ID" value="NZ_RQHW01000047.1"/>
</dbReference>
<dbReference type="PANTHER" id="PTHR43749:SF2">
    <property type="entry name" value="RNA-SPLICING LIGASE RTCB"/>
    <property type="match status" value="1"/>
</dbReference>
<feature type="binding site" evidence="10">
    <location>
        <position position="396"/>
    </location>
    <ligand>
        <name>GMP</name>
        <dbReference type="ChEBI" id="CHEBI:58115"/>
    </ligand>
</feature>
<dbReference type="Gene3D" id="3.90.1860.10">
    <property type="entry name" value="tRNA-splicing ligase RtcB"/>
    <property type="match status" value="1"/>
</dbReference>
<keyword evidence="2" id="KW-0436">Ligase</keyword>
<dbReference type="GO" id="GO:0003909">
    <property type="term" value="F:DNA ligase activity"/>
    <property type="evidence" value="ECO:0007669"/>
    <property type="project" value="TreeGrafter"/>
</dbReference>
<dbReference type="EMBL" id="RQHW01000047">
    <property type="protein sequence ID" value="TGN18770.1"/>
    <property type="molecule type" value="Genomic_DNA"/>
</dbReference>
<evidence type="ECO:0000256" key="9">
    <source>
        <dbReference type="PIRSR" id="PIRSR601233-1"/>
    </source>
</evidence>
<comment type="caution">
    <text evidence="12">The sequence shown here is derived from an EMBL/GenBank/DDBJ whole genome shotgun (WGS) entry which is preliminary data.</text>
</comment>
<dbReference type="InterPro" id="IPR001233">
    <property type="entry name" value="RtcB"/>
</dbReference>
<evidence type="ECO:0000256" key="11">
    <source>
        <dbReference type="PIRSR" id="PIRSR601233-3"/>
    </source>
</evidence>
<comment type="cofactor">
    <cofactor evidence="11">
        <name>Mn(2+)</name>
        <dbReference type="ChEBI" id="CHEBI:29035"/>
    </cofactor>
    <text evidence="11">Binds 2 manganese ions per subunit.</text>
</comment>
<comment type="catalytic activity">
    <reaction evidence="8">
        <text>a 3'-end 3'-phospho-ribonucleotide-RNA + a 5'-end dephospho-ribonucleoside-RNA + GTP = a ribonucleotidyl-ribonucleotide-RNA + GMP + diphosphate</text>
        <dbReference type="Rhea" id="RHEA:68076"/>
        <dbReference type="Rhea" id="RHEA-COMP:10463"/>
        <dbReference type="Rhea" id="RHEA-COMP:13936"/>
        <dbReference type="Rhea" id="RHEA-COMP:17355"/>
        <dbReference type="ChEBI" id="CHEBI:33019"/>
        <dbReference type="ChEBI" id="CHEBI:37565"/>
        <dbReference type="ChEBI" id="CHEBI:58115"/>
        <dbReference type="ChEBI" id="CHEBI:83062"/>
        <dbReference type="ChEBI" id="CHEBI:138284"/>
        <dbReference type="ChEBI" id="CHEBI:173118"/>
        <dbReference type="EC" id="6.5.1.8"/>
    </reaction>
</comment>
<feature type="binding site" evidence="11">
    <location>
        <position position="165"/>
    </location>
    <ligand>
        <name>Mn(2+)</name>
        <dbReference type="ChEBI" id="CHEBI:29035"/>
        <label>1</label>
    </ligand>
</feature>
<dbReference type="GO" id="GO:0005525">
    <property type="term" value="F:GTP binding"/>
    <property type="evidence" value="ECO:0007669"/>
    <property type="project" value="UniProtKB-KW"/>
</dbReference>
<feature type="binding site" evidence="11">
    <location>
        <position position="75"/>
    </location>
    <ligand>
        <name>Mn(2+)</name>
        <dbReference type="ChEBI" id="CHEBI:29035"/>
        <label>1</label>
    </ligand>
</feature>
<evidence type="ECO:0000256" key="7">
    <source>
        <dbReference type="ARBA" id="ARBA00023211"/>
    </source>
</evidence>
<dbReference type="InterPro" id="IPR052915">
    <property type="entry name" value="RtcB-like"/>
</dbReference>
<keyword evidence="4 10" id="KW-0547">Nucleotide-binding</keyword>
<dbReference type="GO" id="GO:0042245">
    <property type="term" value="P:RNA repair"/>
    <property type="evidence" value="ECO:0007669"/>
    <property type="project" value="UniProtKB-KW"/>
</dbReference>
<proteinExistence type="predicted"/>
<feature type="binding site" evidence="11">
    <location>
        <position position="182"/>
    </location>
    <ligand>
        <name>Mn(2+)</name>
        <dbReference type="ChEBI" id="CHEBI:29035"/>
        <label>2</label>
    </ligand>
</feature>
<evidence type="ECO:0000256" key="6">
    <source>
        <dbReference type="ARBA" id="ARBA00023134"/>
    </source>
</evidence>
<feature type="binding site" evidence="10">
    <location>
        <begin position="270"/>
        <end position="271"/>
    </location>
    <ligand>
        <name>GMP</name>
        <dbReference type="ChEBI" id="CHEBI:58115"/>
    </ligand>
</feature>
<evidence type="ECO:0000256" key="3">
    <source>
        <dbReference type="ARBA" id="ARBA00022723"/>
    </source>
</evidence>
<gene>
    <name evidence="12" type="ORF">EHS15_15495</name>
</gene>
<evidence type="ECO:0000256" key="2">
    <source>
        <dbReference type="ARBA" id="ARBA00022598"/>
    </source>
</evidence>
<keyword evidence="6 10" id="KW-0342">GTP-binding</keyword>
<accession>A0A4R9LWZ1</accession>
<keyword evidence="7 11" id="KW-0464">Manganese</keyword>
<evidence type="ECO:0000256" key="5">
    <source>
        <dbReference type="ARBA" id="ARBA00022800"/>
    </source>
</evidence>
<dbReference type="SUPFAM" id="SSF103365">
    <property type="entry name" value="Hypothetical protein PH1602"/>
    <property type="match status" value="1"/>
</dbReference>
<feature type="binding site" evidence="10">
    <location>
        <begin position="164"/>
        <end position="168"/>
    </location>
    <ligand>
        <name>GMP</name>
        <dbReference type="ChEBI" id="CHEBI:58115"/>
    </ligand>
</feature>
<evidence type="ECO:0000256" key="1">
    <source>
        <dbReference type="ARBA" id="ARBA00012726"/>
    </source>
</evidence>
<dbReference type="Proteomes" id="UP000298058">
    <property type="component" value="Unassembled WGS sequence"/>
</dbReference>
<dbReference type="GO" id="GO:0170057">
    <property type="term" value="F:RNA ligase (GTP) activity"/>
    <property type="evidence" value="ECO:0007669"/>
    <property type="project" value="UniProtKB-EC"/>
</dbReference>
<name>A0A4R9LWZ1_9LEPT</name>
<evidence type="ECO:0000313" key="12">
    <source>
        <dbReference type="EMBL" id="TGN18770.1"/>
    </source>
</evidence>
<dbReference type="GO" id="GO:0006281">
    <property type="term" value="P:DNA repair"/>
    <property type="evidence" value="ECO:0007669"/>
    <property type="project" value="TreeGrafter"/>
</dbReference>
<reference evidence="12" key="1">
    <citation type="journal article" date="2019" name="PLoS Negl. Trop. Dis.">
        <title>Revisiting the worldwide diversity of Leptospira species in the environment.</title>
        <authorList>
            <person name="Vincent A.T."/>
            <person name="Schiettekatte O."/>
            <person name="Bourhy P."/>
            <person name="Veyrier F.J."/>
            <person name="Picardeau M."/>
        </authorList>
    </citation>
    <scope>NUCLEOTIDE SEQUENCE [LARGE SCALE GENOMIC DNA]</scope>
    <source>
        <strain evidence="12">201300427</strain>
    </source>
</reference>
<dbReference type="GO" id="GO:0006396">
    <property type="term" value="P:RNA processing"/>
    <property type="evidence" value="ECO:0007669"/>
    <property type="project" value="InterPro"/>
</dbReference>
<sequence length="397" mass="44697">MCISELKGQNVPIKLWTDYNEVEYSALTQLKNIAALPWTFKHVAVMPDVHYGKGATVGSVIAMKNAVSPAAVGVDIGCGMAAVKTNLKADRLPDSLKEIRSQVERDIPVGFSGHSKEVFASLFKHGPNFTFWRDLFNEFKTLSEIVQKQYSKATQQVGTLGGGNHFIELCLDTNDTVWMMLHSGSRNIGKELAEYHIGIAKNLSHNVYLPDKELSVFLAKTKEMDSYRRDLFWAQRYAYLNRITMLELYKNALKRFLPDLEEVDRVVCHHNYVSEENYFGEDLVITRKGAISAKKDERGIIPGSMGAKSFIVKGLGNENSFCSASHGAGRKMSRSEAKRIFSEDDLAIQTKGIECRKDKAVIDEIPGAYKDIEQVMDYQKELVTIEYELRQVMCIKG</sequence>
<feature type="binding site" evidence="10">
    <location>
        <begin position="326"/>
        <end position="329"/>
    </location>
    <ligand>
        <name>GMP</name>
        <dbReference type="ChEBI" id="CHEBI:58115"/>
    </ligand>
</feature>
<feature type="active site" description="GMP-histidine intermediate" evidence="9">
    <location>
        <position position="326"/>
    </location>
</feature>
<dbReference type="OrthoDB" id="9802323at2"/>
<feature type="binding site" evidence="11">
    <location>
        <position position="270"/>
    </location>
    <ligand>
        <name>Mn(2+)</name>
        <dbReference type="ChEBI" id="CHEBI:29035"/>
        <label>2</label>
    </ligand>
</feature>